<dbReference type="RefSeq" id="WP_163057752.1">
    <property type="nucleotide sequence ID" value="NZ_JAAGLI010000496.1"/>
</dbReference>
<dbReference type="Proteomes" id="UP000475532">
    <property type="component" value="Unassembled WGS sequence"/>
</dbReference>
<dbReference type="EMBL" id="JAAGLI010000496">
    <property type="protein sequence ID" value="NEA24572.1"/>
    <property type="molecule type" value="Genomic_DNA"/>
</dbReference>
<sequence>METVAAALRFFMERVLPQGRWDPTKGASLRTFFVGACLLHFLNIYNAWFNCQDRWGKVTELGRGVEQAELERRADEVCFDDPTGETTLRRELRRVALTKIRDPDTRRAAEMIMSGALIKDAAATIGVTPKALESRLYRIRVAEEKRRS</sequence>
<comment type="caution">
    <text evidence="1">The sequence shown here is derived from an EMBL/GenBank/DDBJ whole genome shotgun (WGS) entry which is preliminary data.</text>
</comment>
<protein>
    <submittedName>
        <fullName evidence="1">Uncharacterized protein</fullName>
    </submittedName>
</protein>
<proteinExistence type="predicted"/>
<evidence type="ECO:0000313" key="1">
    <source>
        <dbReference type="EMBL" id="NEA24572.1"/>
    </source>
</evidence>
<dbReference type="AlphaFoldDB" id="A0A6L9QHJ1"/>
<gene>
    <name evidence="1" type="ORF">G3I70_19045</name>
</gene>
<name>A0A6L9QHJ1_9ACTN</name>
<accession>A0A6L9QHJ1</accession>
<evidence type="ECO:0000313" key="2">
    <source>
        <dbReference type="Proteomes" id="UP000475532"/>
    </source>
</evidence>
<organism evidence="1 2">
    <name type="scientific">Actinomadura bangladeshensis</name>
    <dbReference type="NCBI Taxonomy" id="453573"/>
    <lineage>
        <taxon>Bacteria</taxon>
        <taxon>Bacillati</taxon>
        <taxon>Actinomycetota</taxon>
        <taxon>Actinomycetes</taxon>
        <taxon>Streptosporangiales</taxon>
        <taxon>Thermomonosporaceae</taxon>
        <taxon>Actinomadura</taxon>
    </lineage>
</organism>
<reference evidence="1 2" key="1">
    <citation type="submission" date="2020-01" db="EMBL/GenBank/DDBJ databases">
        <title>Insect and environment-associated Actinomycetes.</title>
        <authorList>
            <person name="Currrie C."/>
            <person name="Chevrette M."/>
            <person name="Carlson C."/>
            <person name="Stubbendieck R."/>
            <person name="Wendt-Pienkowski E."/>
        </authorList>
    </citation>
    <scope>NUCLEOTIDE SEQUENCE [LARGE SCALE GENOMIC DNA]</scope>
    <source>
        <strain evidence="1 2">SID10258</strain>
    </source>
</reference>